<dbReference type="Gene3D" id="3.40.50.200">
    <property type="entry name" value="Peptidase S8/S53 domain"/>
    <property type="match status" value="1"/>
</dbReference>
<dbReference type="PANTHER" id="PTHR43806:SF65">
    <property type="entry name" value="SERINE PROTEASE APRX"/>
    <property type="match status" value="1"/>
</dbReference>
<keyword evidence="7 9" id="KW-0720">Serine protease</keyword>
<feature type="active site" description="Charge relay system" evidence="8 9">
    <location>
        <position position="454"/>
    </location>
</feature>
<dbReference type="CDD" id="cd02133">
    <property type="entry name" value="PA_C5a_like"/>
    <property type="match status" value="1"/>
</dbReference>
<keyword evidence="2" id="KW-0134">Cell wall</keyword>
<dbReference type="PANTHER" id="PTHR43806">
    <property type="entry name" value="PEPTIDASE S8"/>
    <property type="match status" value="1"/>
</dbReference>
<dbReference type="PROSITE" id="PS00136">
    <property type="entry name" value="SUBTILASE_ASP"/>
    <property type="match status" value="1"/>
</dbReference>
<dbReference type="PRINTS" id="PR00723">
    <property type="entry name" value="SUBTILISIN"/>
</dbReference>
<dbReference type="PROSITE" id="PS00138">
    <property type="entry name" value="SUBTILASE_SER"/>
    <property type="match status" value="1"/>
</dbReference>
<dbReference type="RefSeq" id="WP_245751616.1">
    <property type="nucleotide sequence ID" value="NZ_FODJ01000005.1"/>
</dbReference>
<dbReference type="GO" id="GO:0004252">
    <property type="term" value="F:serine-type endopeptidase activity"/>
    <property type="evidence" value="ECO:0007669"/>
    <property type="project" value="UniProtKB-UniRule"/>
</dbReference>
<dbReference type="InterPro" id="IPR034213">
    <property type="entry name" value="S8_Vpr-like"/>
</dbReference>
<dbReference type="STRING" id="872970.SAMN04488134_10586"/>
<dbReference type="InterPro" id="IPR000209">
    <property type="entry name" value="Peptidase_S8/S53_dom"/>
</dbReference>
<accession>A0A1H8N1H5</accession>
<dbReference type="PROSITE" id="PS00137">
    <property type="entry name" value="SUBTILASE_HIS"/>
    <property type="match status" value="1"/>
</dbReference>
<dbReference type="InterPro" id="IPR023827">
    <property type="entry name" value="Peptidase_S8_Asp-AS"/>
</dbReference>
<protein>
    <submittedName>
        <fullName evidence="14">Minor extracellular serine protease Vpr</fullName>
    </submittedName>
</protein>
<dbReference type="PROSITE" id="PS51892">
    <property type="entry name" value="SUBTILASE"/>
    <property type="match status" value="1"/>
</dbReference>
<dbReference type="CDD" id="cd07474">
    <property type="entry name" value="Peptidases_S8_subtilisin_Vpr-like"/>
    <property type="match status" value="1"/>
</dbReference>
<evidence type="ECO:0000256" key="10">
    <source>
        <dbReference type="RuleBase" id="RU003355"/>
    </source>
</evidence>
<sequence>MRKLLMITLLFLILFPAKTNATLEKSKILIELNTHVANFEQDLERHFPHVKVIERFTTLLNAIVVEGTGYQLNRILSDKAVKGAYPITTYQVNPIYSDEEIPTHEVSQINQLQHTGKGVKIGVIDTGIDYTHPDLAANYFGGYDVIDFDGDPMETLPEQGMPTLHGTHVAGIIAANGEHKGIAPDAELYSYRALGPGGMGTTIQVIAALEKAVDDGMDIINLSLGNSINGPDWPTSIAVNRAIDKGISVVIANGNTGPAPWTVGSPATATKAISVGASTQTYTQATIVEPIQNRTLAYTAIQGTPAWRLTKDYPVIYGGIGSDTLPNASGKIVLFKRGELTFSEKVEQAQLAEAEAVIIYNDSNEQIQAGVEFEAEIPAILISEADGEWLISQANKEGSVWLDTMYQTHENEVASFSSRGPVTASWQIKPEIVAPGVNITSTVPDGYASLQGTSMAAPYIAGALAVLKEAQPDWTPYQLKAALLTQAKPLAGQLPTEQGMGEVDLLAAINTPVIIENSLLNLGLISQFKEIKTHKLEVTNTSNDPLLIQFDRPNLAQGIKWELPATITIQPNQTETIPLTITIRSEQLAEGMHQGYLSVQINKQTYQLPYLFINQTAAFPKLAGFELDPVLNEIGSYTLKLQLAEENDKIMLDLYDPVTYDYLGTILNEDEVAAGLYEERIDLTNIEVKPAYLINIILIKEDRIDHIQQLFTP</sequence>
<dbReference type="SUPFAM" id="SSF52025">
    <property type="entry name" value="PA domain"/>
    <property type="match status" value="1"/>
</dbReference>
<evidence type="ECO:0000256" key="8">
    <source>
        <dbReference type="PIRSR" id="PIRSR615500-1"/>
    </source>
</evidence>
<reference evidence="14 15" key="1">
    <citation type="submission" date="2016-10" db="EMBL/GenBank/DDBJ databases">
        <authorList>
            <person name="de Groot N.N."/>
        </authorList>
    </citation>
    <scope>NUCLEOTIDE SEQUENCE [LARGE SCALE GENOMIC DNA]</scope>
    <source>
        <strain evidence="14 15">CGMCC 1.10434</strain>
    </source>
</reference>
<evidence type="ECO:0000256" key="7">
    <source>
        <dbReference type="ARBA" id="ARBA00022825"/>
    </source>
</evidence>
<evidence type="ECO:0000256" key="2">
    <source>
        <dbReference type="ARBA" id="ARBA00022512"/>
    </source>
</evidence>
<evidence type="ECO:0000313" key="14">
    <source>
        <dbReference type="EMBL" id="SEO23430.1"/>
    </source>
</evidence>
<keyword evidence="5 11" id="KW-0732">Signal</keyword>
<feature type="active site" description="Charge relay system" evidence="8 9">
    <location>
        <position position="165"/>
    </location>
</feature>
<keyword evidence="6 9" id="KW-0378">Hydrolase</keyword>
<organism evidence="14 15">
    <name type="scientific">Amphibacillus marinus</name>
    <dbReference type="NCBI Taxonomy" id="872970"/>
    <lineage>
        <taxon>Bacteria</taxon>
        <taxon>Bacillati</taxon>
        <taxon>Bacillota</taxon>
        <taxon>Bacilli</taxon>
        <taxon>Bacillales</taxon>
        <taxon>Bacillaceae</taxon>
        <taxon>Amphibacillus</taxon>
    </lineage>
</organism>
<proteinExistence type="inferred from homology"/>
<keyword evidence="4 9" id="KW-0645">Protease</keyword>
<keyword evidence="15" id="KW-1185">Reference proteome</keyword>
<evidence type="ECO:0000256" key="11">
    <source>
        <dbReference type="SAM" id="SignalP"/>
    </source>
</evidence>
<dbReference type="EMBL" id="FODJ01000005">
    <property type="protein sequence ID" value="SEO23430.1"/>
    <property type="molecule type" value="Genomic_DNA"/>
</dbReference>
<name>A0A1H8N1H5_9BACI</name>
<dbReference type="InterPro" id="IPR003137">
    <property type="entry name" value="PA_domain"/>
</dbReference>
<evidence type="ECO:0000256" key="6">
    <source>
        <dbReference type="ARBA" id="ARBA00022801"/>
    </source>
</evidence>
<dbReference type="InterPro" id="IPR015500">
    <property type="entry name" value="Peptidase_S8_subtilisin-rel"/>
</dbReference>
<dbReference type="Proteomes" id="UP000199300">
    <property type="component" value="Unassembled WGS sequence"/>
</dbReference>
<evidence type="ECO:0000256" key="9">
    <source>
        <dbReference type="PROSITE-ProRule" id="PRU01240"/>
    </source>
</evidence>
<feature type="chain" id="PRO_5038436010" evidence="11">
    <location>
        <begin position="22"/>
        <end position="713"/>
    </location>
</feature>
<dbReference type="AlphaFoldDB" id="A0A1H8N1H5"/>
<dbReference type="InterPro" id="IPR022398">
    <property type="entry name" value="Peptidase_S8_His-AS"/>
</dbReference>
<evidence type="ECO:0000259" key="13">
    <source>
        <dbReference type="Pfam" id="PF02225"/>
    </source>
</evidence>
<evidence type="ECO:0000313" key="15">
    <source>
        <dbReference type="Proteomes" id="UP000199300"/>
    </source>
</evidence>
<dbReference type="InterPro" id="IPR023828">
    <property type="entry name" value="Peptidase_S8_Ser-AS"/>
</dbReference>
<dbReference type="InterPro" id="IPR050131">
    <property type="entry name" value="Peptidase_S8_subtilisin-like"/>
</dbReference>
<keyword evidence="3" id="KW-0964">Secreted</keyword>
<gene>
    <name evidence="14" type="ORF">SAMN04488134_10586</name>
</gene>
<evidence type="ECO:0000259" key="12">
    <source>
        <dbReference type="Pfam" id="PF00082"/>
    </source>
</evidence>
<dbReference type="SUPFAM" id="SSF52743">
    <property type="entry name" value="Subtilisin-like"/>
    <property type="match status" value="1"/>
</dbReference>
<feature type="domain" description="PA" evidence="13">
    <location>
        <begin position="308"/>
        <end position="390"/>
    </location>
</feature>
<dbReference type="GO" id="GO:0006508">
    <property type="term" value="P:proteolysis"/>
    <property type="evidence" value="ECO:0007669"/>
    <property type="project" value="UniProtKB-KW"/>
</dbReference>
<feature type="domain" description="Peptidase S8/S53" evidence="12">
    <location>
        <begin position="116"/>
        <end position="501"/>
    </location>
</feature>
<evidence type="ECO:0000256" key="3">
    <source>
        <dbReference type="ARBA" id="ARBA00022525"/>
    </source>
</evidence>
<dbReference type="InterPro" id="IPR046450">
    <property type="entry name" value="PA_dom_sf"/>
</dbReference>
<feature type="active site" description="Charge relay system" evidence="8 9">
    <location>
        <position position="125"/>
    </location>
</feature>
<dbReference type="InterPro" id="IPR036852">
    <property type="entry name" value="Peptidase_S8/S53_dom_sf"/>
</dbReference>
<evidence type="ECO:0000256" key="1">
    <source>
        <dbReference type="ARBA" id="ARBA00011073"/>
    </source>
</evidence>
<dbReference type="Gene3D" id="3.50.30.30">
    <property type="match status" value="1"/>
</dbReference>
<evidence type="ECO:0000256" key="5">
    <source>
        <dbReference type="ARBA" id="ARBA00022729"/>
    </source>
</evidence>
<comment type="similarity">
    <text evidence="1 9 10">Belongs to the peptidase S8 family.</text>
</comment>
<dbReference type="Pfam" id="PF00082">
    <property type="entry name" value="Peptidase_S8"/>
    <property type="match status" value="1"/>
</dbReference>
<dbReference type="Pfam" id="PF02225">
    <property type="entry name" value="PA"/>
    <property type="match status" value="1"/>
</dbReference>
<feature type="signal peptide" evidence="11">
    <location>
        <begin position="1"/>
        <end position="21"/>
    </location>
</feature>
<evidence type="ECO:0000256" key="4">
    <source>
        <dbReference type="ARBA" id="ARBA00022670"/>
    </source>
</evidence>